<keyword evidence="1" id="KW-1133">Transmembrane helix</keyword>
<name>A0ABM5U713_9GAMM</name>
<keyword evidence="1" id="KW-0812">Transmembrane</keyword>
<evidence type="ECO:0000313" key="2">
    <source>
        <dbReference type="EMBL" id="AKN88698.1"/>
    </source>
</evidence>
<dbReference type="EMBL" id="CP011923">
    <property type="protein sequence ID" value="AKN88698.1"/>
    <property type="molecule type" value="Genomic_DNA"/>
</dbReference>
<protein>
    <submittedName>
        <fullName evidence="2">Uncharacterized protein</fullName>
    </submittedName>
</protein>
<gene>
    <name evidence="2" type="ORF">FNO190_0963</name>
</gene>
<reference evidence="2" key="1">
    <citation type="submission" date="2017-08" db="EMBL/GenBank/DDBJ databases">
        <title>Complete Genome Sequence of Francisella noatunensis subsp. orientalis strain FNO190.</title>
        <authorList>
            <person name="Pereira F.L."/>
            <person name="Goncalves L.A."/>
            <person name="Guilherme T.C."/>
            <person name="Soares S.C."/>
            <person name="Dorella F.A."/>
            <person name="Carvalho A.F."/>
            <person name="Leibowitz M.P."/>
            <person name="Leal C.A.G."/>
            <person name="Azevedo V.A.C."/>
            <person name="Figueiredo H.C.P."/>
        </authorList>
    </citation>
    <scope>NUCLEOTIDE SEQUENCE</scope>
    <source>
        <strain evidence="2">FNO190</strain>
    </source>
</reference>
<keyword evidence="1" id="KW-0472">Membrane</keyword>
<keyword evidence="3" id="KW-1185">Reference proteome</keyword>
<evidence type="ECO:0000256" key="1">
    <source>
        <dbReference type="SAM" id="Phobius"/>
    </source>
</evidence>
<sequence>MRIYIFYYPTVIILVDLVIFAQIMINITIVAMPAIILTTGTTFNKVNLIYQYTSEALNFNFFFVSLII</sequence>
<organism evidence="2 3">
    <name type="scientific">Francisella orientalis</name>
    <dbReference type="NCBI Taxonomy" id="299583"/>
    <lineage>
        <taxon>Bacteria</taxon>
        <taxon>Pseudomonadati</taxon>
        <taxon>Pseudomonadota</taxon>
        <taxon>Gammaproteobacteria</taxon>
        <taxon>Thiotrichales</taxon>
        <taxon>Francisellaceae</taxon>
        <taxon>Francisella</taxon>
    </lineage>
</organism>
<feature type="transmembrane region" description="Helical" evidence="1">
    <location>
        <begin position="12"/>
        <end position="37"/>
    </location>
</feature>
<dbReference type="Proteomes" id="UP000035930">
    <property type="component" value="Chromosome"/>
</dbReference>
<evidence type="ECO:0000313" key="3">
    <source>
        <dbReference type="Proteomes" id="UP000035930"/>
    </source>
</evidence>
<proteinExistence type="predicted"/>
<accession>A0ABM5U713</accession>